<keyword evidence="9" id="KW-1185">Reference proteome</keyword>
<dbReference type="KEGG" id="tpf:TPHA_0L02060"/>
<name>G8C080_TETPH</name>
<dbReference type="InterPro" id="IPR013783">
    <property type="entry name" value="Ig-like_fold"/>
</dbReference>
<dbReference type="InterPro" id="IPR002909">
    <property type="entry name" value="IPT_dom"/>
</dbReference>
<keyword evidence="2" id="KW-0677">Repeat</keyword>
<feature type="repeat" description="ANK" evidence="4">
    <location>
        <begin position="870"/>
        <end position="902"/>
    </location>
</feature>
<dbReference type="PANTHER" id="PTHR24123">
    <property type="entry name" value="ANKYRIN REPEAT-CONTAINING"/>
    <property type="match status" value="1"/>
</dbReference>
<dbReference type="HOGENOM" id="CLU_004311_0_0_1"/>
<dbReference type="RefSeq" id="XP_003687992.1">
    <property type="nucleotide sequence ID" value="XM_003687944.1"/>
</dbReference>
<feature type="transmembrane region" description="Helical" evidence="6">
    <location>
        <begin position="1201"/>
        <end position="1220"/>
    </location>
</feature>
<evidence type="ECO:0000256" key="1">
    <source>
        <dbReference type="ARBA" id="ARBA00022553"/>
    </source>
</evidence>
<dbReference type="SUPFAM" id="SSF48403">
    <property type="entry name" value="Ankyrin repeat"/>
    <property type="match status" value="1"/>
</dbReference>
<dbReference type="PROSITE" id="PS50297">
    <property type="entry name" value="ANK_REP_REGION"/>
    <property type="match status" value="2"/>
</dbReference>
<dbReference type="EMBL" id="HE612867">
    <property type="protein sequence ID" value="CCE65558.1"/>
    <property type="molecule type" value="Genomic_DNA"/>
</dbReference>
<dbReference type="Pfam" id="PF25603">
    <property type="entry name" value="SPT23_MGA2_DBD"/>
    <property type="match status" value="1"/>
</dbReference>
<keyword evidence="6" id="KW-0812">Transmembrane</keyword>
<dbReference type="STRING" id="1071381.G8C080"/>
<keyword evidence="1" id="KW-0597">Phosphoprotein</keyword>
<dbReference type="GO" id="GO:0005634">
    <property type="term" value="C:nucleus"/>
    <property type="evidence" value="ECO:0007669"/>
    <property type="project" value="UniProtKB-ARBA"/>
</dbReference>
<dbReference type="AlphaFoldDB" id="G8C080"/>
<feature type="region of interest" description="Disordered" evidence="5">
    <location>
        <begin position="1071"/>
        <end position="1101"/>
    </location>
</feature>
<evidence type="ECO:0000256" key="2">
    <source>
        <dbReference type="ARBA" id="ARBA00022737"/>
    </source>
</evidence>
<dbReference type="PROSITE" id="PS50088">
    <property type="entry name" value="ANK_REPEAT"/>
    <property type="match status" value="2"/>
</dbReference>
<dbReference type="Pfam" id="PF01833">
    <property type="entry name" value="TIG"/>
    <property type="match status" value="1"/>
</dbReference>
<dbReference type="GO" id="GO:2001280">
    <property type="term" value="P:positive regulation of unsaturated fatty acid biosynthetic process"/>
    <property type="evidence" value="ECO:0007669"/>
    <property type="project" value="UniProtKB-ARBA"/>
</dbReference>
<evidence type="ECO:0000313" key="9">
    <source>
        <dbReference type="Proteomes" id="UP000005666"/>
    </source>
</evidence>
<proteinExistence type="predicted"/>
<keyword evidence="3 4" id="KW-0040">ANK repeat</keyword>
<dbReference type="eggNOG" id="KOG3836">
    <property type="taxonomic scope" value="Eukaryota"/>
</dbReference>
<dbReference type="Gene3D" id="1.25.40.20">
    <property type="entry name" value="Ankyrin repeat-containing domain"/>
    <property type="match status" value="1"/>
</dbReference>
<evidence type="ECO:0000313" key="8">
    <source>
        <dbReference type="EMBL" id="CCE65558.1"/>
    </source>
</evidence>
<dbReference type="GO" id="GO:0033554">
    <property type="term" value="P:cellular response to stress"/>
    <property type="evidence" value="ECO:0007669"/>
    <property type="project" value="UniProtKB-ARBA"/>
</dbReference>
<accession>G8C080</accession>
<dbReference type="PANTHER" id="PTHR24123:SF141">
    <property type="entry name" value="ANKYRIN 2, ISOFORM U"/>
    <property type="match status" value="1"/>
</dbReference>
<dbReference type="Pfam" id="PF12796">
    <property type="entry name" value="Ank_2"/>
    <property type="match status" value="1"/>
</dbReference>
<feature type="repeat" description="ANK" evidence="4">
    <location>
        <begin position="903"/>
        <end position="935"/>
    </location>
</feature>
<sequence>MAEVNRESGNPIVRKNEIFDVLDEFLYPNSSPSNSKGNKFNNNNNIMKSNVNDFDEEIFNAFIKTDSLDFRQHDDHNDYRDVTKVKAEADAGTGVTLDQYNDTKVYEHGYSLNAENHSFMATNGDEKQDDDGITTTTTMDNDGTHKKTKSSITNTQNIYEILIENTVSFGERDVSVSSNLDSHDTLASLKNAEEKLNKINELVNMDENLLPNKLIISKLPHQCRVENQINISIQIEPPLTKQHILHLSSNNVAKNKLFLSKDIDNYPKNFLDEIVFLESFLLCSETNKIANVCPMCINREQRRASRRKSGLCDNILWCQNENRSALIFNSKQILPISSVAKHLQAFKLTARMVCYSRHHKSSKGFKILFILKNLHGDLLAKSISDSILIMDKKPSSSMNGESNKNKSATSSNFKTNASLSPSNDKKNKHSKTYSNSNTDLSMDIDSNMDTDAYYSTNLSEASTNYASMSDAQYNTNQIVQPYTHNTSLPNVNDPNAMMLPSQNNEYDSNNHNGNSMFNFTSPQTHIPSHNRVPSQSQLPPQLNSQQQLLMLNSFMQQSGMPIIPSPTSMSEDGLDQNKSRSIKTASSTQIAARRNEYINGSARPKRQRSDIADTKYHSDNMNHSPLSWINNSNNSNNNQFNQTLQNNANQPVNAAAFTNRTTDNNMPMVNTVSQNSNDNNIKMNLPLIQRAIPSQGPITGGIEITLLGSNFRNGLTIKFGDNVTLSTQCWSDSTMVTYLPPAATAGQVFIIAEDPKYPNQFVNQSNSNKNAVFTYLDDTDRQLIELALQIVGLKMNGKLEDARNIAKRIVGNDENSPNISPANGSAASTGNSNYSKYSSQLEGSYSDEQLIVKVINSLNATSNLSMCDSNGRTLLHLAALKGYEQLVMTLIKYGARIDEKDMFGYTPLHFACVNGEYKIIAFLLKCKADLTIKAKNGVHARDVYMVNHGNDEISSDDYNRVIKMFDSLEKGSKLEFNNSSSGDFDLDSLHSLEYDIEPSITVNSRGKTHKGPTTVAVSVSEDSGYEVSDGESFITNDSDLSSMNSESRDFINTENNGNNVFNIERSTSKKLREANELEENTEITNDESKGTETENNSVNYADRNNDSLWNRMLNRINDDLPKYEDLFPGFTHPSKAKQQTTSMMDEEQAVTMNKTKDMSVLSSNTDDLSQTSSEDEDDAIQIRLNRFFQQQRETTFQNDKMLWFFWFPLSIILISTYFFIKFGSIDDSKLYSFSFEIVDRFRKSLAKLMLGNDRMKAAFKEQLSNFQNTGIHVPVM</sequence>
<dbReference type="SMART" id="SM00429">
    <property type="entry name" value="IPT"/>
    <property type="match status" value="1"/>
</dbReference>
<dbReference type="CDD" id="cd00102">
    <property type="entry name" value="IPT"/>
    <property type="match status" value="1"/>
</dbReference>
<reference evidence="8 9" key="1">
    <citation type="journal article" date="2011" name="Proc. Natl. Acad. Sci. U.S.A.">
        <title>Evolutionary erosion of yeast sex chromosomes by mating-type switching accidents.</title>
        <authorList>
            <person name="Gordon J.L."/>
            <person name="Armisen D."/>
            <person name="Proux-Wera E."/>
            <person name="Oheigeartaigh S.S."/>
            <person name="Byrne K.P."/>
            <person name="Wolfe K.H."/>
        </authorList>
    </citation>
    <scope>NUCLEOTIDE SEQUENCE [LARGE SCALE GENOMIC DNA]</scope>
    <source>
        <strain evidence="9">ATCC 24235 / CBS 4417 / NBRC 1672 / NRRL Y-8282 / UCD 70-5</strain>
    </source>
</reference>
<feature type="compositionally biased region" description="Polar residues" evidence="5">
    <location>
        <begin position="813"/>
        <end position="831"/>
    </location>
</feature>
<feature type="region of interest" description="Disordered" evidence="5">
    <location>
        <begin position="582"/>
        <end position="610"/>
    </location>
</feature>
<dbReference type="FunFam" id="2.60.40.10:FF:001880">
    <property type="entry name" value="Mga2p"/>
    <property type="match status" value="1"/>
</dbReference>
<dbReference type="InterPro" id="IPR036770">
    <property type="entry name" value="Ankyrin_rpt-contain_sf"/>
</dbReference>
<evidence type="ECO:0000256" key="3">
    <source>
        <dbReference type="ARBA" id="ARBA00023043"/>
    </source>
</evidence>
<dbReference type="InterPro" id="IPR051165">
    <property type="entry name" value="Multifunctional_ANK_Repeat"/>
</dbReference>
<dbReference type="InterPro" id="IPR002110">
    <property type="entry name" value="Ankyrin_rpt"/>
</dbReference>
<evidence type="ECO:0000256" key="6">
    <source>
        <dbReference type="SAM" id="Phobius"/>
    </source>
</evidence>
<dbReference type="SUPFAM" id="SSF81296">
    <property type="entry name" value="E set domains"/>
    <property type="match status" value="1"/>
</dbReference>
<feature type="compositionally biased region" description="Acidic residues" evidence="5">
    <location>
        <begin position="1076"/>
        <end position="1085"/>
    </location>
</feature>
<dbReference type="InterPro" id="IPR057962">
    <property type="entry name" value="SPT23_MGA2_DBD"/>
</dbReference>
<dbReference type="SMART" id="SM00248">
    <property type="entry name" value="ANK"/>
    <property type="match status" value="2"/>
</dbReference>
<dbReference type="Gene3D" id="2.60.40.10">
    <property type="entry name" value="Immunoglobulins"/>
    <property type="match status" value="1"/>
</dbReference>
<feature type="compositionally biased region" description="Polar residues" evidence="5">
    <location>
        <begin position="395"/>
        <end position="422"/>
    </location>
</feature>
<protein>
    <recommendedName>
        <fullName evidence="7">IPT/TIG domain-containing protein</fullName>
    </recommendedName>
</protein>
<dbReference type="InterPro" id="IPR014756">
    <property type="entry name" value="Ig_E-set"/>
</dbReference>
<dbReference type="OrthoDB" id="71307at2759"/>
<evidence type="ECO:0000259" key="7">
    <source>
        <dbReference type="SMART" id="SM00429"/>
    </source>
</evidence>
<keyword evidence="6" id="KW-1133">Transmembrane helix</keyword>
<dbReference type="GO" id="GO:0045944">
    <property type="term" value="P:positive regulation of transcription by RNA polymerase II"/>
    <property type="evidence" value="ECO:0007669"/>
    <property type="project" value="UniProtKB-ARBA"/>
</dbReference>
<dbReference type="GeneID" id="11531817"/>
<feature type="domain" description="IPT/TIG" evidence="7">
    <location>
        <begin position="685"/>
        <end position="776"/>
    </location>
</feature>
<evidence type="ECO:0000256" key="5">
    <source>
        <dbReference type="SAM" id="MobiDB-lite"/>
    </source>
</evidence>
<keyword evidence="6" id="KW-0472">Membrane</keyword>
<organism evidence="8 9">
    <name type="scientific">Tetrapisispora phaffii (strain ATCC 24235 / CBS 4417 / NBRC 1672 / NRRL Y-8282 / UCD 70-5)</name>
    <name type="common">Yeast</name>
    <name type="synonym">Fabospora phaffii</name>
    <dbReference type="NCBI Taxonomy" id="1071381"/>
    <lineage>
        <taxon>Eukaryota</taxon>
        <taxon>Fungi</taxon>
        <taxon>Dikarya</taxon>
        <taxon>Ascomycota</taxon>
        <taxon>Saccharomycotina</taxon>
        <taxon>Saccharomycetes</taxon>
        <taxon>Saccharomycetales</taxon>
        <taxon>Saccharomycetaceae</taxon>
        <taxon>Tetrapisispora</taxon>
    </lineage>
</organism>
<evidence type="ECO:0000256" key="4">
    <source>
        <dbReference type="PROSITE-ProRule" id="PRU00023"/>
    </source>
</evidence>
<dbReference type="GO" id="GO:0030466">
    <property type="term" value="P:silent mating-type cassette heterochromatin formation"/>
    <property type="evidence" value="ECO:0007669"/>
    <property type="project" value="UniProtKB-ARBA"/>
</dbReference>
<feature type="region of interest" description="Disordered" evidence="5">
    <location>
        <begin position="811"/>
        <end position="831"/>
    </location>
</feature>
<dbReference type="Proteomes" id="UP000005666">
    <property type="component" value="Chromosome 12"/>
</dbReference>
<dbReference type="GO" id="GO:0005789">
    <property type="term" value="C:endoplasmic reticulum membrane"/>
    <property type="evidence" value="ECO:0007669"/>
    <property type="project" value="UniProtKB-ARBA"/>
</dbReference>
<gene>
    <name evidence="8" type="primary">TPHA0L02060</name>
    <name evidence="8" type="ordered locus">TPHA_0L02060</name>
</gene>
<feature type="region of interest" description="Disordered" evidence="5">
    <location>
        <begin position="394"/>
        <end position="441"/>
    </location>
</feature>
<dbReference type="OMA" id="HNERIGF"/>